<name>A0A532UU98_UNCL8</name>
<dbReference type="InterPro" id="IPR011006">
    <property type="entry name" value="CheY-like_superfamily"/>
</dbReference>
<dbReference type="Gene3D" id="1.10.8.60">
    <property type="match status" value="1"/>
</dbReference>
<organism evidence="8 9">
    <name type="scientific">candidate division LCP-89 bacterium B3_LCP</name>
    <dbReference type="NCBI Taxonomy" id="2012998"/>
    <lineage>
        <taxon>Bacteria</taxon>
        <taxon>Pseudomonadati</taxon>
        <taxon>Bacteria division LCP-89</taxon>
    </lineage>
</organism>
<dbReference type="InterPro" id="IPR027417">
    <property type="entry name" value="P-loop_NTPase"/>
</dbReference>
<dbReference type="InterPro" id="IPR025944">
    <property type="entry name" value="Sigma_54_int_dom_CS"/>
</dbReference>
<feature type="domain" description="Sigma-54 factor interaction" evidence="6">
    <location>
        <begin position="137"/>
        <end position="366"/>
    </location>
</feature>
<dbReference type="AlphaFoldDB" id="A0A532UU98"/>
<dbReference type="GO" id="GO:0005524">
    <property type="term" value="F:ATP binding"/>
    <property type="evidence" value="ECO:0007669"/>
    <property type="project" value="UniProtKB-KW"/>
</dbReference>
<proteinExistence type="predicted"/>
<evidence type="ECO:0000256" key="1">
    <source>
        <dbReference type="ARBA" id="ARBA00022741"/>
    </source>
</evidence>
<dbReference type="PRINTS" id="PR01590">
    <property type="entry name" value="HTHFIS"/>
</dbReference>
<dbReference type="Gene3D" id="1.10.10.60">
    <property type="entry name" value="Homeodomain-like"/>
    <property type="match status" value="1"/>
</dbReference>
<evidence type="ECO:0000256" key="2">
    <source>
        <dbReference type="ARBA" id="ARBA00022840"/>
    </source>
</evidence>
<dbReference type="CDD" id="cd00009">
    <property type="entry name" value="AAA"/>
    <property type="match status" value="1"/>
</dbReference>
<dbReference type="Proteomes" id="UP000319619">
    <property type="component" value="Unassembled WGS sequence"/>
</dbReference>
<dbReference type="InterPro" id="IPR003593">
    <property type="entry name" value="AAA+_ATPase"/>
</dbReference>
<dbReference type="Pfam" id="PF02954">
    <property type="entry name" value="HTH_8"/>
    <property type="match status" value="1"/>
</dbReference>
<dbReference type="Gene3D" id="3.40.50.300">
    <property type="entry name" value="P-loop containing nucleotide triphosphate hydrolases"/>
    <property type="match status" value="1"/>
</dbReference>
<evidence type="ECO:0000313" key="8">
    <source>
        <dbReference type="EMBL" id="TKJ38523.1"/>
    </source>
</evidence>
<protein>
    <submittedName>
        <fullName evidence="8">Two-component system response regulator</fullName>
    </submittedName>
</protein>
<keyword evidence="2" id="KW-0067">ATP-binding</keyword>
<evidence type="ECO:0000313" key="9">
    <source>
        <dbReference type="Proteomes" id="UP000319619"/>
    </source>
</evidence>
<evidence type="ECO:0000256" key="5">
    <source>
        <dbReference type="PROSITE-ProRule" id="PRU00169"/>
    </source>
</evidence>
<dbReference type="PANTHER" id="PTHR32071">
    <property type="entry name" value="TRANSCRIPTIONAL REGULATORY PROTEIN"/>
    <property type="match status" value="1"/>
</dbReference>
<dbReference type="FunFam" id="3.40.50.300:FF:000006">
    <property type="entry name" value="DNA-binding transcriptional regulator NtrC"/>
    <property type="match status" value="1"/>
</dbReference>
<dbReference type="SMART" id="SM00382">
    <property type="entry name" value="AAA"/>
    <property type="match status" value="1"/>
</dbReference>
<dbReference type="PROSITE" id="PS50045">
    <property type="entry name" value="SIGMA54_INTERACT_4"/>
    <property type="match status" value="1"/>
</dbReference>
<dbReference type="InterPro" id="IPR009057">
    <property type="entry name" value="Homeodomain-like_sf"/>
</dbReference>
<dbReference type="InterPro" id="IPR002197">
    <property type="entry name" value="HTH_Fis"/>
</dbReference>
<sequence>MMKAPQILLTPGSEKNCVRLKSLLMNQGFRVQEADSIVHDLPPLLEDPPEVVIFHTNHTNTAEIILSIKRIRRQDPWIPLFITAESSSEDQAITMFRAGITDYFKVPYSLNELVASIKRNLPRHMMNAGNSFIDQRMIGESQVMQSIKDSLRKIARTTASVLISGETGTGKELVAELIHEESPRSGKPFICINCAAVPEALMESEFFGYERGAFTGALALKRGKFESASQGTVFLDEISEMSTKCQAKLLRVIEFKKTYRLGGNTCIPLDFRVIAATNRDPVRLVSEERFREDLYYRLNVAHIHLPPLRNRRDDVPLLVDYFIKQLNRKFKRAVKGVTDNAMNYLLEYHWPGNIRELQNLLEAAFIDLPERNLSFIDLPQRPDHVDRETRLPIVNERDNMISALLETDWNKSKAAEKLNWSRMTLYRKMQKYHISRGAPKGEMHNSLDSIIK</sequence>
<dbReference type="SUPFAM" id="SSF52540">
    <property type="entry name" value="P-loop containing nucleoside triphosphate hydrolases"/>
    <property type="match status" value="1"/>
</dbReference>
<dbReference type="SUPFAM" id="SSF52172">
    <property type="entry name" value="CheY-like"/>
    <property type="match status" value="1"/>
</dbReference>
<evidence type="ECO:0000259" key="7">
    <source>
        <dbReference type="PROSITE" id="PS50110"/>
    </source>
</evidence>
<dbReference type="PROSITE" id="PS00688">
    <property type="entry name" value="SIGMA54_INTERACT_3"/>
    <property type="match status" value="1"/>
</dbReference>
<dbReference type="Gene3D" id="3.40.50.2300">
    <property type="match status" value="1"/>
</dbReference>
<dbReference type="GO" id="GO:0043565">
    <property type="term" value="F:sequence-specific DNA binding"/>
    <property type="evidence" value="ECO:0007669"/>
    <property type="project" value="InterPro"/>
</dbReference>
<dbReference type="InterPro" id="IPR025662">
    <property type="entry name" value="Sigma_54_int_dom_ATP-bd_1"/>
</dbReference>
<dbReference type="SUPFAM" id="SSF46689">
    <property type="entry name" value="Homeodomain-like"/>
    <property type="match status" value="1"/>
</dbReference>
<dbReference type="PROSITE" id="PS00675">
    <property type="entry name" value="SIGMA54_INTERACT_1"/>
    <property type="match status" value="1"/>
</dbReference>
<keyword evidence="4" id="KW-0804">Transcription</keyword>
<evidence type="ECO:0000256" key="4">
    <source>
        <dbReference type="ARBA" id="ARBA00023163"/>
    </source>
</evidence>
<dbReference type="InterPro" id="IPR001789">
    <property type="entry name" value="Sig_transdc_resp-reg_receiver"/>
</dbReference>
<keyword evidence="1" id="KW-0547">Nucleotide-binding</keyword>
<comment type="caution">
    <text evidence="8">The sequence shown here is derived from an EMBL/GenBank/DDBJ whole genome shotgun (WGS) entry which is preliminary data.</text>
</comment>
<reference evidence="8 9" key="1">
    <citation type="submission" date="2017-06" db="EMBL/GenBank/DDBJ databases">
        <title>Novel microbial phyla capable of carbon fixation and sulfur reduction in deep-sea sediments.</title>
        <authorList>
            <person name="Huang J."/>
            <person name="Baker B."/>
            <person name="Wang Y."/>
        </authorList>
    </citation>
    <scope>NUCLEOTIDE SEQUENCE [LARGE SCALE GENOMIC DNA]</scope>
    <source>
        <strain evidence="8">B3_LCP</strain>
    </source>
</reference>
<dbReference type="Pfam" id="PF00158">
    <property type="entry name" value="Sigma54_activat"/>
    <property type="match status" value="1"/>
</dbReference>
<dbReference type="EMBL" id="NJBN01000009">
    <property type="protein sequence ID" value="TKJ38523.1"/>
    <property type="molecule type" value="Genomic_DNA"/>
</dbReference>
<feature type="domain" description="Response regulatory" evidence="7">
    <location>
        <begin position="6"/>
        <end position="121"/>
    </location>
</feature>
<dbReference type="InterPro" id="IPR058031">
    <property type="entry name" value="AAA_lid_NorR"/>
</dbReference>
<dbReference type="GO" id="GO:0006355">
    <property type="term" value="P:regulation of DNA-templated transcription"/>
    <property type="evidence" value="ECO:0007669"/>
    <property type="project" value="InterPro"/>
</dbReference>
<dbReference type="PROSITE" id="PS50110">
    <property type="entry name" value="RESPONSE_REGULATORY"/>
    <property type="match status" value="1"/>
</dbReference>
<dbReference type="InterPro" id="IPR002078">
    <property type="entry name" value="Sigma_54_int"/>
</dbReference>
<dbReference type="GO" id="GO:0000160">
    <property type="term" value="P:phosphorelay signal transduction system"/>
    <property type="evidence" value="ECO:0007669"/>
    <property type="project" value="InterPro"/>
</dbReference>
<evidence type="ECO:0000259" key="6">
    <source>
        <dbReference type="PROSITE" id="PS50045"/>
    </source>
</evidence>
<gene>
    <name evidence="8" type="ORF">CEE37_12205</name>
</gene>
<keyword evidence="3" id="KW-0805">Transcription regulation</keyword>
<accession>A0A532UU98</accession>
<evidence type="ECO:0000256" key="3">
    <source>
        <dbReference type="ARBA" id="ARBA00023015"/>
    </source>
</evidence>
<comment type="caution">
    <text evidence="5">Lacks conserved residue(s) required for the propagation of feature annotation.</text>
</comment>
<dbReference type="Pfam" id="PF25601">
    <property type="entry name" value="AAA_lid_14"/>
    <property type="match status" value="1"/>
</dbReference>